<name>A0ABW7N1S4_9FLAO</name>
<reference evidence="6 7" key="1">
    <citation type="submission" date="2024-02" db="EMBL/GenBank/DDBJ databases">
        <title>A Gaetbulibacter species isolated from tidal flats and genomic insights of their niches.</title>
        <authorList>
            <person name="Ye Y."/>
        </authorList>
    </citation>
    <scope>NUCLEOTIDE SEQUENCE [LARGE SCALE GENOMIC DNA]</scope>
    <source>
        <strain evidence="6 7">KYW382</strain>
    </source>
</reference>
<comment type="subcellular location">
    <subcellularLocation>
        <location evidence="1">Membrane</location>
        <topology evidence="1">Multi-pass membrane protein</topology>
    </subcellularLocation>
</comment>
<sequence length="135" mass="14931">MNQINKKLEVNYRSLVILRIMLSLIFIVASLSHLLKTEKTVSRLEQAHFGFIGSFFGPPQILVILSGVIMLIAGLFLLFGYKTSWAAIVLIAVLIPITLTVQVGQMTTVGPLFKNVAILGGLLFFSLNPNLKFKK</sequence>
<dbReference type="Proteomes" id="UP001610100">
    <property type="component" value="Unassembled WGS sequence"/>
</dbReference>
<evidence type="ECO:0000256" key="5">
    <source>
        <dbReference type="SAM" id="Phobius"/>
    </source>
</evidence>
<evidence type="ECO:0000313" key="6">
    <source>
        <dbReference type="EMBL" id="MFH6771417.1"/>
    </source>
</evidence>
<evidence type="ECO:0000256" key="1">
    <source>
        <dbReference type="ARBA" id="ARBA00004141"/>
    </source>
</evidence>
<feature type="transmembrane region" description="Helical" evidence="5">
    <location>
        <begin position="55"/>
        <end position="78"/>
    </location>
</feature>
<dbReference type="InterPro" id="IPR032808">
    <property type="entry name" value="DoxX"/>
</dbReference>
<dbReference type="Pfam" id="PF07681">
    <property type="entry name" value="DoxX"/>
    <property type="match status" value="1"/>
</dbReference>
<keyword evidence="7" id="KW-1185">Reference proteome</keyword>
<keyword evidence="4 5" id="KW-0472">Membrane</keyword>
<evidence type="ECO:0000256" key="2">
    <source>
        <dbReference type="ARBA" id="ARBA00022692"/>
    </source>
</evidence>
<keyword evidence="2 5" id="KW-0812">Transmembrane</keyword>
<feature type="transmembrane region" description="Helical" evidence="5">
    <location>
        <begin position="85"/>
        <end position="106"/>
    </location>
</feature>
<evidence type="ECO:0000313" key="7">
    <source>
        <dbReference type="Proteomes" id="UP001610100"/>
    </source>
</evidence>
<protein>
    <submittedName>
        <fullName evidence="6">DoxX family protein</fullName>
    </submittedName>
</protein>
<evidence type="ECO:0000256" key="4">
    <source>
        <dbReference type="ARBA" id="ARBA00023136"/>
    </source>
</evidence>
<proteinExistence type="predicted"/>
<feature type="transmembrane region" description="Helical" evidence="5">
    <location>
        <begin position="112"/>
        <end position="131"/>
    </location>
</feature>
<organism evidence="6 7">
    <name type="scientific">Gaetbulibacter aestuarii</name>
    <dbReference type="NCBI Taxonomy" id="1502358"/>
    <lineage>
        <taxon>Bacteria</taxon>
        <taxon>Pseudomonadati</taxon>
        <taxon>Bacteroidota</taxon>
        <taxon>Flavobacteriia</taxon>
        <taxon>Flavobacteriales</taxon>
        <taxon>Flavobacteriaceae</taxon>
        <taxon>Gaetbulibacter</taxon>
    </lineage>
</organism>
<keyword evidence="3 5" id="KW-1133">Transmembrane helix</keyword>
<evidence type="ECO:0000256" key="3">
    <source>
        <dbReference type="ARBA" id="ARBA00022989"/>
    </source>
</evidence>
<feature type="transmembrane region" description="Helical" evidence="5">
    <location>
        <begin position="12"/>
        <end position="35"/>
    </location>
</feature>
<accession>A0ABW7N1S4</accession>
<comment type="caution">
    <text evidence="6">The sequence shown here is derived from an EMBL/GenBank/DDBJ whole genome shotgun (WGS) entry which is preliminary data.</text>
</comment>
<gene>
    <name evidence="6" type="ORF">V8G58_05670</name>
</gene>
<dbReference type="RefSeq" id="WP_344740469.1">
    <property type="nucleotide sequence ID" value="NZ_BAABAY010000001.1"/>
</dbReference>
<dbReference type="EMBL" id="JBAWKB010000001">
    <property type="protein sequence ID" value="MFH6771417.1"/>
    <property type="molecule type" value="Genomic_DNA"/>
</dbReference>